<sequence>MHHKSIIKLFILFIASLGIIIILFLGGMIYINNNLSTYFIYYVKHLPHAKNTNPEMVMILDNLDSIDDPNIKGLRYDTDGNNSIINGEGTILTQAPDSNSIQYALIPKGTPQENYRTYYFSDNGKFYTYYYQRPDEGKDIYDDSEERQREAQHYIDEIITPIVNKLEDKPRVDLQWFFNKKYQERFSRD</sequence>
<dbReference type="Proteomes" id="UP000027855">
    <property type="component" value="Unassembled WGS sequence"/>
</dbReference>
<name>A0A074IYM8_STRSL</name>
<evidence type="ECO:0000313" key="5">
    <source>
        <dbReference type="Proteomes" id="UP000273998"/>
    </source>
</evidence>
<keyword evidence="1" id="KW-0472">Membrane</keyword>
<proteinExistence type="predicted"/>
<evidence type="ECO:0000313" key="3">
    <source>
        <dbReference type="EMBL" id="RSI52544.1"/>
    </source>
</evidence>
<feature type="transmembrane region" description="Helical" evidence="1">
    <location>
        <begin position="9"/>
        <end position="31"/>
    </location>
</feature>
<comment type="caution">
    <text evidence="2">The sequence shown here is derived from an EMBL/GenBank/DDBJ whole genome shotgun (WGS) entry which is preliminary data.</text>
</comment>
<dbReference type="AlphaFoldDB" id="A0A074IYM8"/>
<evidence type="ECO:0000256" key="1">
    <source>
        <dbReference type="SAM" id="Phobius"/>
    </source>
</evidence>
<dbReference type="Proteomes" id="UP000273998">
    <property type="component" value="Unassembled WGS sequence"/>
</dbReference>
<dbReference type="EMBL" id="RJNF01000051">
    <property type="protein sequence ID" value="RSI52544.1"/>
    <property type="molecule type" value="Genomic_DNA"/>
</dbReference>
<reference evidence="2 4" key="1">
    <citation type="submission" date="2014-04" db="EMBL/GenBank/DDBJ databases">
        <title>Variable characteristics of bacteriocin-producing Streptococcus salivarius strains isolated from Malaysian subjects.</title>
        <authorList>
            <person name="Philip K."/>
            <person name="Barbour A."/>
        </authorList>
    </citation>
    <scope>NUCLEOTIDE SEQUENCE [LARGE SCALE GENOMIC DNA]</scope>
    <source>
        <strain evidence="2 4">NU10</strain>
    </source>
</reference>
<protein>
    <submittedName>
        <fullName evidence="2">Uncharacterized protein</fullName>
    </submittedName>
</protein>
<evidence type="ECO:0000313" key="2">
    <source>
        <dbReference type="EMBL" id="KEO45407.1"/>
    </source>
</evidence>
<keyword evidence="1" id="KW-0812">Transmembrane</keyword>
<gene>
    <name evidence="3" type="ORF">D8867_10690</name>
    <name evidence="2" type="ORF">DL07_01665</name>
</gene>
<accession>A0A074IYM8</accession>
<organism evidence="2 4">
    <name type="scientific">Streptococcus salivarius</name>
    <dbReference type="NCBI Taxonomy" id="1304"/>
    <lineage>
        <taxon>Bacteria</taxon>
        <taxon>Bacillati</taxon>
        <taxon>Bacillota</taxon>
        <taxon>Bacilli</taxon>
        <taxon>Lactobacillales</taxon>
        <taxon>Streptococcaceae</taxon>
        <taxon>Streptococcus</taxon>
    </lineage>
</organism>
<evidence type="ECO:0000313" key="4">
    <source>
        <dbReference type="Proteomes" id="UP000027855"/>
    </source>
</evidence>
<dbReference type="RefSeq" id="WP_002892344.1">
    <property type="nucleotide sequence ID" value="NZ_CAXOQW010000006.1"/>
</dbReference>
<dbReference type="EMBL" id="JJMT01000011">
    <property type="protein sequence ID" value="KEO45407.1"/>
    <property type="molecule type" value="Genomic_DNA"/>
</dbReference>
<reference evidence="3 5" key="2">
    <citation type="submission" date="2018-11" db="EMBL/GenBank/DDBJ databases">
        <title>Species Designations Belie Phenotypic and Genotypic Heterogeneity in Oral Streptococci.</title>
        <authorList>
            <person name="Velsko I."/>
        </authorList>
    </citation>
    <scope>NUCLEOTIDE SEQUENCE [LARGE SCALE GENOMIC DNA]</scope>
    <source>
        <strain evidence="3 5">BCC42</strain>
    </source>
</reference>
<keyword evidence="1" id="KW-1133">Transmembrane helix</keyword>